<proteinExistence type="predicted"/>
<feature type="transmembrane region" description="Helical" evidence="1">
    <location>
        <begin position="374"/>
        <end position="391"/>
    </location>
</feature>
<feature type="transmembrane region" description="Helical" evidence="1">
    <location>
        <begin position="178"/>
        <end position="197"/>
    </location>
</feature>
<feature type="transmembrane region" description="Helical" evidence="1">
    <location>
        <begin position="351"/>
        <end position="368"/>
    </location>
</feature>
<dbReference type="EMBL" id="SACK01000003">
    <property type="protein sequence ID" value="RVU00930.1"/>
    <property type="molecule type" value="Genomic_DNA"/>
</dbReference>
<protein>
    <submittedName>
        <fullName evidence="2">Oligosaccharide repeat unit polymerase</fullName>
    </submittedName>
</protein>
<sequence length="394" mass="44547">MGFYFRKFVNPHSIFALSWALCLLLYSLRWALILPDLEDSLIILMISFILVFGLTGFIMGKVKFTPKIIKPEDSSINLLLIINSLLWLINFGYSGLPFIKGVRDDDFGVPFVIVLATAFNSFLSVYCMYLYLVSNKKKYLLYIVYCLAIFLLEYSRGYVVMSVTSMFFLWINLKNPRFNFRVIALVLSGALLIAYLFGVIGNLRIDAGIAEYDTTGTFDNSYSSKSIMVLGEASDDFQSNNIPGEFFWGYLYMTSPIGNLQHNLFSEPPGFLENIGPMLIHEVLFDSFSKRVDALMGTYRKAPELIVAALTVCTALAGPYIYAGWGGMIVYLIIIWLFAIIYTFVMSKQPLGVIGVSILSTIFFFLIFDNMFTITALGLQLFFPLLGSFKLKIK</sequence>
<reference evidence="2 3" key="1">
    <citation type="submission" date="2019-01" db="EMBL/GenBank/DDBJ databases">
        <authorList>
            <person name="Chen W.-M."/>
        </authorList>
    </citation>
    <scope>NUCLEOTIDE SEQUENCE [LARGE SCALE GENOMIC DNA]</scope>
    <source>
        <strain evidence="2 3">YBJ-36</strain>
    </source>
</reference>
<organism evidence="2 3">
    <name type="scientific">Mucilaginibacter limnophilus</name>
    <dbReference type="NCBI Taxonomy" id="1932778"/>
    <lineage>
        <taxon>Bacteria</taxon>
        <taxon>Pseudomonadati</taxon>
        <taxon>Bacteroidota</taxon>
        <taxon>Sphingobacteriia</taxon>
        <taxon>Sphingobacteriales</taxon>
        <taxon>Sphingobacteriaceae</taxon>
        <taxon>Mucilaginibacter</taxon>
    </lineage>
</organism>
<dbReference type="Proteomes" id="UP000282759">
    <property type="component" value="Unassembled WGS sequence"/>
</dbReference>
<feature type="transmembrane region" description="Helical" evidence="1">
    <location>
        <begin position="139"/>
        <end position="158"/>
    </location>
</feature>
<gene>
    <name evidence="2" type="ORF">EOD41_09870</name>
</gene>
<accession>A0A437MTK9</accession>
<keyword evidence="1" id="KW-0812">Transmembrane</keyword>
<dbReference type="NCBIfam" id="TIGR04370">
    <property type="entry name" value="glyco_rpt_poly"/>
    <property type="match status" value="1"/>
</dbReference>
<feature type="transmembrane region" description="Helical" evidence="1">
    <location>
        <begin position="76"/>
        <end position="96"/>
    </location>
</feature>
<name>A0A437MTK9_9SPHI</name>
<keyword evidence="3" id="KW-1185">Reference proteome</keyword>
<feature type="transmembrane region" description="Helical" evidence="1">
    <location>
        <begin position="41"/>
        <end position="64"/>
    </location>
</feature>
<dbReference type="OrthoDB" id="6870757at2"/>
<feature type="transmembrane region" description="Helical" evidence="1">
    <location>
        <begin position="305"/>
        <end position="322"/>
    </location>
</feature>
<dbReference type="AlphaFoldDB" id="A0A437MTK9"/>
<keyword evidence="1" id="KW-1133">Transmembrane helix</keyword>
<comment type="caution">
    <text evidence="2">The sequence shown here is derived from an EMBL/GenBank/DDBJ whole genome shotgun (WGS) entry which is preliminary data.</text>
</comment>
<evidence type="ECO:0000313" key="3">
    <source>
        <dbReference type="Proteomes" id="UP000282759"/>
    </source>
</evidence>
<feature type="transmembrane region" description="Helical" evidence="1">
    <location>
        <begin position="108"/>
        <end position="132"/>
    </location>
</feature>
<evidence type="ECO:0000256" key="1">
    <source>
        <dbReference type="SAM" id="Phobius"/>
    </source>
</evidence>
<keyword evidence="1" id="KW-0472">Membrane</keyword>
<dbReference type="RefSeq" id="WP_127704647.1">
    <property type="nucleotide sequence ID" value="NZ_SACK01000003.1"/>
</dbReference>
<feature type="transmembrane region" description="Helical" evidence="1">
    <location>
        <begin position="328"/>
        <end position="344"/>
    </location>
</feature>
<evidence type="ECO:0000313" key="2">
    <source>
        <dbReference type="EMBL" id="RVU00930.1"/>
    </source>
</evidence>